<reference evidence="2" key="1">
    <citation type="journal article" date="2020" name="bioRxiv">
        <title>Comparative genomics of Chlamydomonas.</title>
        <authorList>
            <person name="Craig R.J."/>
            <person name="Hasan A.R."/>
            <person name="Ness R.W."/>
            <person name="Keightley P.D."/>
        </authorList>
    </citation>
    <scope>NUCLEOTIDE SEQUENCE</scope>
    <source>
        <strain evidence="2">CCAP 11/70</strain>
    </source>
</reference>
<feature type="region of interest" description="Disordered" evidence="1">
    <location>
        <begin position="1"/>
        <end position="37"/>
    </location>
</feature>
<accession>A0A835XL76</accession>
<dbReference type="Proteomes" id="UP000612055">
    <property type="component" value="Unassembled WGS sequence"/>
</dbReference>
<gene>
    <name evidence="2" type="ORF">HYH03_016390</name>
</gene>
<feature type="region of interest" description="Disordered" evidence="1">
    <location>
        <begin position="392"/>
        <end position="413"/>
    </location>
</feature>
<sequence>MPPPRGTVRAAAAHGKAQAGAQGREQGHGAAAGPHGGAASIRGAYQALGVTGFYAAHGAAYTNPHEGQIAAALGALLDATPAAVWLGLSEPSAGLGAGWLGDASGGQGPSAVAAEGAEEADGQEADGEEAEAEADAGHTEGNGHATWVEAPPAPSPEEAAAIAYRITKGHTAPVPLRILDLACGSGEVTASLLHWNRQRPMGPAPGSAGGGGAKPGPSGPARARGKGGKRGGATDDAVLLPYDMRITACDPYTGAAYLERTGRQGAFHSWSFEDIGDGCLLDDLDEQEAGPACGDAGSLGGAAEEAGAAQVEAAGGPAPRFDLTVCSFALHLCPPSRLHGTLSALALASRWLMVLAPHKRPHVGPQHGWALAAASRLQRTQLRLYRSLALGGRGEQGQGQGGPGIGSQGSGWG</sequence>
<feature type="compositionally biased region" description="Low complexity" evidence="1">
    <location>
        <begin position="10"/>
        <end position="37"/>
    </location>
</feature>
<proteinExistence type="predicted"/>
<protein>
    <submittedName>
        <fullName evidence="2">Uncharacterized protein</fullName>
    </submittedName>
</protein>
<feature type="compositionally biased region" description="Gly residues" evidence="1">
    <location>
        <begin position="99"/>
        <end position="108"/>
    </location>
</feature>
<feature type="compositionally biased region" description="Acidic residues" evidence="1">
    <location>
        <begin position="116"/>
        <end position="134"/>
    </location>
</feature>
<evidence type="ECO:0000313" key="3">
    <source>
        <dbReference type="Proteomes" id="UP000612055"/>
    </source>
</evidence>
<organism evidence="2 3">
    <name type="scientific">Edaphochlamys debaryana</name>
    <dbReference type="NCBI Taxonomy" id="47281"/>
    <lineage>
        <taxon>Eukaryota</taxon>
        <taxon>Viridiplantae</taxon>
        <taxon>Chlorophyta</taxon>
        <taxon>core chlorophytes</taxon>
        <taxon>Chlorophyceae</taxon>
        <taxon>CS clade</taxon>
        <taxon>Chlamydomonadales</taxon>
        <taxon>Chlamydomonadales incertae sedis</taxon>
        <taxon>Edaphochlamys</taxon>
    </lineage>
</organism>
<dbReference type="InterPro" id="IPR029063">
    <property type="entry name" value="SAM-dependent_MTases_sf"/>
</dbReference>
<dbReference type="AlphaFoldDB" id="A0A835XL76"/>
<dbReference type="SUPFAM" id="SSF53335">
    <property type="entry name" value="S-adenosyl-L-methionine-dependent methyltransferases"/>
    <property type="match status" value="1"/>
</dbReference>
<dbReference type="OrthoDB" id="545801at2759"/>
<name>A0A835XL76_9CHLO</name>
<evidence type="ECO:0000256" key="1">
    <source>
        <dbReference type="SAM" id="MobiDB-lite"/>
    </source>
</evidence>
<keyword evidence="3" id="KW-1185">Reference proteome</keyword>
<comment type="caution">
    <text evidence="2">The sequence shown here is derived from an EMBL/GenBank/DDBJ whole genome shotgun (WGS) entry which is preliminary data.</text>
</comment>
<evidence type="ECO:0000313" key="2">
    <source>
        <dbReference type="EMBL" id="KAG2484823.1"/>
    </source>
</evidence>
<feature type="region of interest" description="Disordered" evidence="1">
    <location>
        <begin position="198"/>
        <end position="234"/>
    </location>
</feature>
<feature type="region of interest" description="Disordered" evidence="1">
    <location>
        <begin position="99"/>
        <end position="155"/>
    </location>
</feature>
<dbReference type="EMBL" id="JAEHOE010000141">
    <property type="protein sequence ID" value="KAG2484823.1"/>
    <property type="molecule type" value="Genomic_DNA"/>
</dbReference>